<feature type="compositionally biased region" description="Basic and acidic residues" evidence="2">
    <location>
        <begin position="623"/>
        <end position="639"/>
    </location>
</feature>
<feature type="region of interest" description="Disordered" evidence="2">
    <location>
        <begin position="669"/>
        <end position="885"/>
    </location>
</feature>
<feature type="region of interest" description="Disordered" evidence="2">
    <location>
        <begin position="598"/>
        <end position="639"/>
    </location>
</feature>
<protein>
    <submittedName>
        <fullName evidence="4">Uncharacterized protein DUF2357</fullName>
    </submittedName>
</protein>
<evidence type="ECO:0000259" key="3">
    <source>
        <dbReference type="Pfam" id="PF09823"/>
    </source>
</evidence>
<sequence>MAKKDKNFESAELEAYYTKAYQAIDNETQNDTYGSYVLNRVKGGQKTVFNKTQSEIRNFDMSFLDTIESVYPAITKIMRDPKKSLRYETEVVNVEKARKTNSDTVKHLSSHTHLIKEITKEGDVVPSKVLNTYAEEELAIYENRFIKSLVKRLEMFLERRYEVMKISLESFETERLSVQNEFLMSGQTVTVGIDVAIKNDLTTNVETTKEQYNRLLYIREMVQALKGTDFMRALAKARDVHPPIMKTNIIMHNPDFKLCYGLWLYLDRVDGIATNIDVKEKSYKYSASFDKDINDIMTLALTSFIKNRQIDGIYSSRKVGTVKAPKPIENQSMELEMNLEADNNKLEDYTMNQVLLDQTVKYFEGSMQGLQQTGSTYNESVRVVYRQMLDMVDQLYPKAFGVSDDEFDSADLYKQLEYARREMMVAKIVKQTKQMALAKMGREEKRIEKLIAKIEEKIKKKEAKDRERLAREEARIEAQRQAALERERRKEAKRKALEKAAVEKAQEVERKLNDRKKAMEKANASKIADMAKMHPLLEKKRNHLKDLREKERGKWDNPDDVIPEIPAEAAMPVRRRDDYDDLSDAELEALMAENEMLDVPGNLSMDEEVEKPKKKVVKKVVKKAPEPEAKPEEKKKAKKAIEEISDENLDELSDEELDALLGLNSGFTDFNAADVAGDDDLDSDKPVLTKKAKGAPSKKKEEPKEEPKDDFDSFLDSIPEKEESDEPEPELSTDALEEALEDNKDTLDIKDEDSSIDDIVNELPNEYEAFPEEDMETKDSKESDDFDSFLDSIPEKDEKEPEVSMDAPVEAEVVVEEPEAVEEPVEEAPKEAPKAEPKKEAKASDRDEFADIVHDKKNDGPVEDDDFDNMSDEELEALMAQNDML</sequence>
<proteinExistence type="predicted"/>
<feature type="compositionally biased region" description="Basic residues" evidence="2">
    <location>
        <begin position="612"/>
        <end position="622"/>
    </location>
</feature>
<feature type="compositionally biased region" description="Basic residues" evidence="2">
    <location>
        <begin position="688"/>
        <end position="697"/>
    </location>
</feature>
<evidence type="ECO:0000313" key="4">
    <source>
        <dbReference type="EMBL" id="RIA75433.1"/>
    </source>
</evidence>
<dbReference type="OrthoDB" id="1766940at2"/>
<evidence type="ECO:0000313" key="5">
    <source>
        <dbReference type="Proteomes" id="UP000266506"/>
    </source>
</evidence>
<keyword evidence="1" id="KW-0175">Coiled coil</keyword>
<feature type="compositionally biased region" description="Basic and acidic residues" evidence="2">
    <location>
        <begin position="827"/>
        <end position="860"/>
    </location>
</feature>
<feature type="compositionally biased region" description="Acidic residues" evidence="2">
    <location>
        <begin position="722"/>
        <end position="740"/>
    </location>
</feature>
<feature type="compositionally biased region" description="Acidic residues" evidence="2">
    <location>
        <begin position="861"/>
        <end position="876"/>
    </location>
</feature>
<dbReference type="Pfam" id="PF09823">
    <property type="entry name" value="DUF2357"/>
    <property type="match status" value="1"/>
</dbReference>
<dbReference type="EMBL" id="QXEV01000020">
    <property type="protein sequence ID" value="RIA75433.1"/>
    <property type="molecule type" value="Genomic_DNA"/>
</dbReference>
<dbReference type="Proteomes" id="UP000266506">
    <property type="component" value="Unassembled WGS sequence"/>
</dbReference>
<feature type="compositionally biased region" description="Basic and acidic residues" evidence="2">
    <location>
        <begin position="793"/>
        <end position="802"/>
    </location>
</feature>
<dbReference type="AlphaFoldDB" id="A0A397RMT7"/>
<feature type="coiled-coil region" evidence="1">
    <location>
        <begin position="437"/>
        <end position="525"/>
    </location>
</feature>
<reference evidence="4 5" key="1">
    <citation type="submission" date="2018-08" db="EMBL/GenBank/DDBJ databases">
        <title>Genomic Encyclopedia of Archaeal and Bacterial Type Strains, Phase II (KMG-II): from individual species to whole genera.</title>
        <authorList>
            <person name="Goeker M."/>
        </authorList>
    </citation>
    <scope>NUCLEOTIDE SEQUENCE [LARGE SCALE GENOMIC DNA]</scope>
    <source>
        <strain evidence="4 5">ATCC 27112</strain>
    </source>
</reference>
<feature type="region of interest" description="Disordered" evidence="2">
    <location>
        <begin position="547"/>
        <end position="576"/>
    </location>
</feature>
<gene>
    <name evidence="4" type="ORF">EI71_01522</name>
</gene>
<organism evidence="4 5">
    <name type="scientific">Anaeroplasma bactoclasticum</name>
    <dbReference type="NCBI Taxonomy" id="2088"/>
    <lineage>
        <taxon>Bacteria</taxon>
        <taxon>Bacillati</taxon>
        <taxon>Mycoplasmatota</taxon>
        <taxon>Mollicutes</taxon>
        <taxon>Anaeroplasmatales</taxon>
        <taxon>Anaeroplasmataceae</taxon>
        <taxon>Anaeroplasma</taxon>
    </lineage>
</organism>
<keyword evidence="5" id="KW-1185">Reference proteome</keyword>
<accession>A0A397RMT7</accession>
<dbReference type="RefSeq" id="WP_119016634.1">
    <property type="nucleotide sequence ID" value="NZ_QXEV01000020.1"/>
</dbReference>
<evidence type="ECO:0000256" key="2">
    <source>
        <dbReference type="SAM" id="MobiDB-lite"/>
    </source>
</evidence>
<feature type="compositionally biased region" description="Basic and acidic residues" evidence="2">
    <location>
        <begin position="698"/>
        <end position="711"/>
    </location>
</feature>
<evidence type="ECO:0000256" key="1">
    <source>
        <dbReference type="SAM" id="Coils"/>
    </source>
</evidence>
<feature type="compositionally biased region" description="Acidic residues" evidence="2">
    <location>
        <begin position="813"/>
        <end position="826"/>
    </location>
</feature>
<feature type="compositionally biased region" description="Basic and acidic residues" evidence="2">
    <location>
        <begin position="547"/>
        <end position="557"/>
    </location>
</feature>
<feature type="compositionally biased region" description="Basic and acidic residues" evidence="2">
    <location>
        <begin position="741"/>
        <end position="753"/>
    </location>
</feature>
<name>A0A397RMT7_9MOLU</name>
<dbReference type="InterPro" id="IPR018633">
    <property type="entry name" value="DUF2357"/>
</dbReference>
<dbReference type="InParanoid" id="A0A397RMT7"/>
<feature type="domain" description="DUF2357" evidence="3">
    <location>
        <begin position="63"/>
        <end position="167"/>
    </location>
</feature>
<comment type="caution">
    <text evidence="4">The sequence shown here is derived from an EMBL/GenBank/DDBJ whole genome shotgun (WGS) entry which is preliminary data.</text>
</comment>